<comment type="caution">
    <text evidence="1">The sequence shown here is derived from an EMBL/GenBank/DDBJ whole genome shotgun (WGS) entry which is preliminary data.</text>
</comment>
<evidence type="ECO:0000313" key="2">
    <source>
        <dbReference type="Proteomes" id="UP001157502"/>
    </source>
</evidence>
<organism evidence="1 2">
    <name type="scientific">Dallia pectoralis</name>
    <name type="common">Alaska blackfish</name>
    <dbReference type="NCBI Taxonomy" id="75939"/>
    <lineage>
        <taxon>Eukaryota</taxon>
        <taxon>Metazoa</taxon>
        <taxon>Chordata</taxon>
        <taxon>Craniata</taxon>
        <taxon>Vertebrata</taxon>
        <taxon>Euteleostomi</taxon>
        <taxon>Actinopterygii</taxon>
        <taxon>Neopterygii</taxon>
        <taxon>Teleostei</taxon>
        <taxon>Protacanthopterygii</taxon>
        <taxon>Esociformes</taxon>
        <taxon>Umbridae</taxon>
        <taxon>Dallia</taxon>
    </lineage>
</organism>
<dbReference type="EMBL" id="CM055745">
    <property type="protein sequence ID" value="KAJ7998092.1"/>
    <property type="molecule type" value="Genomic_DNA"/>
</dbReference>
<reference evidence="1" key="1">
    <citation type="submission" date="2021-05" db="EMBL/GenBank/DDBJ databases">
        <authorList>
            <person name="Pan Q."/>
            <person name="Jouanno E."/>
            <person name="Zahm M."/>
            <person name="Klopp C."/>
            <person name="Cabau C."/>
            <person name="Louis A."/>
            <person name="Berthelot C."/>
            <person name="Parey E."/>
            <person name="Roest Crollius H."/>
            <person name="Montfort J."/>
            <person name="Robinson-Rechavi M."/>
            <person name="Bouchez O."/>
            <person name="Lampietro C."/>
            <person name="Lopez Roques C."/>
            <person name="Donnadieu C."/>
            <person name="Postlethwait J."/>
            <person name="Bobe J."/>
            <person name="Dillon D."/>
            <person name="Chandos A."/>
            <person name="von Hippel F."/>
            <person name="Guiguen Y."/>
        </authorList>
    </citation>
    <scope>NUCLEOTIDE SEQUENCE</scope>
    <source>
        <strain evidence="1">YG-Jan2019</strain>
    </source>
</reference>
<dbReference type="Proteomes" id="UP001157502">
    <property type="component" value="Chromosome 18"/>
</dbReference>
<accession>A0ACC2G3D1</accession>
<evidence type="ECO:0000313" key="1">
    <source>
        <dbReference type="EMBL" id="KAJ7998092.1"/>
    </source>
</evidence>
<keyword evidence="2" id="KW-1185">Reference proteome</keyword>
<protein>
    <submittedName>
        <fullName evidence="1">Uncharacterized protein</fullName>
    </submittedName>
</protein>
<proteinExistence type="predicted"/>
<gene>
    <name evidence="1" type="ORF">DPEC_G00218970</name>
</gene>
<sequence>MDHIFTITPPGPFDFEPSSWPAWIKRFERFRMAPGLKEKDGAYQVNSLNYTMGDKADDILSALQLTDEKEEDFEELNPKLDLATAIVQVRQHEEVKRQQAVLRALDDHPPRIIRFRLRLLRFYFNIIHVPGKNLITADALSRVPLPAAASEAEQDLERECNAYLDSIVESLPATPTKLEQIKSAQASDETCKRLSRYITNGWPRHRRDVHEQLLPYWPNRSVLYEGRGLLMKGERLIIPECMRPDILQRLHQGHQGINKCLARARESVWWPGLTSAVKQMVERCVICAREAQTPVEPLLTTELPNRPWQRVAADLFQWQNGNYLVVIDYFSRYIEVCSLPGSTSAKQTIARLKAVFARYGCPEVLVTDNGLQFSCHDFAQFAQDYNFAHVTSSPRYPCSNGLNG</sequence>
<name>A0ACC2G3D1_DALPE</name>